<evidence type="ECO:0000256" key="9">
    <source>
        <dbReference type="ARBA" id="ARBA00049654"/>
    </source>
</evidence>
<gene>
    <name evidence="16" type="ORF">T310_0322</name>
</gene>
<dbReference type="EMBL" id="LASV01000015">
    <property type="protein sequence ID" value="KKA25682.1"/>
    <property type="molecule type" value="Genomic_DNA"/>
</dbReference>
<feature type="domain" description="HIT-type" evidence="15">
    <location>
        <begin position="14"/>
        <end position="48"/>
    </location>
</feature>
<dbReference type="Pfam" id="PF25790">
    <property type="entry name" value="BCD1"/>
    <property type="match status" value="1"/>
</dbReference>
<dbReference type="GO" id="GO:0000492">
    <property type="term" value="P:box C/D snoRNP assembly"/>
    <property type="evidence" value="ECO:0007669"/>
    <property type="project" value="TreeGrafter"/>
</dbReference>
<dbReference type="RefSeq" id="XP_013332294.1">
    <property type="nucleotide sequence ID" value="XM_013476840.1"/>
</dbReference>
<dbReference type="GO" id="GO:0070761">
    <property type="term" value="C:pre-snoRNP complex"/>
    <property type="evidence" value="ECO:0007669"/>
    <property type="project" value="TreeGrafter"/>
</dbReference>
<dbReference type="InterPro" id="IPR057721">
    <property type="entry name" value="BCD1_alpha/beta"/>
</dbReference>
<dbReference type="AlphaFoldDB" id="A0A0F4Z5A9"/>
<keyword evidence="3" id="KW-0597">Phosphoprotein</keyword>
<evidence type="ECO:0000313" key="17">
    <source>
        <dbReference type="Proteomes" id="UP000053958"/>
    </source>
</evidence>
<dbReference type="STRING" id="1408163.A0A0F4Z5A9"/>
<dbReference type="GO" id="GO:0008270">
    <property type="term" value="F:zinc ion binding"/>
    <property type="evidence" value="ECO:0007669"/>
    <property type="project" value="UniProtKB-UniRule"/>
</dbReference>
<evidence type="ECO:0000256" key="11">
    <source>
        <dbReference type="ARBA" id="ARBA00068630"/>
    </source>
</evidence>
<comment type="function">
    <text evidence="8">Required for box C/D snoRNAs accumulation involved in snoRNA processing, snoRNA transport to the nucleolus and ribosome biogenesis.</text>
</comment>
<evidence type="ECO:0000256" key="7">
    <source>
        <dbReference type="ARBA" id="ARBA00022843"/>
    </source>
</evidence>
<name>A0A0F4Z5A9_RASE3</name>
<feature type="region of interest" description="Disordered" evidence="14">
    <location>
        <begin position="197"/>
        <end position="293"/>
    </location>
</feature>
<evidence type="ECO:0000256" key="1">
    <source>
        <dbReference type="ARBA" id="ARBA00022499"/>
    </source>
</evidence>
<accession>A0A0F4Z5A9</accession>
<evidence type="ECO:0000256" key="12">
    <source>
        <dbReference type="ARBA" id="ARBA00077531"/>
    </source>
</evidence>
<evidence type="ECO:0000256" key="5">
    <source>
        <dbReference type="ARBA" id="ARBA00022771"/>
    </source>
</evidence>
<dbReference type="InterPro" id="IPR007529">
    <property type="entry name" value="Znf_HIT"/>
</dbReference>
<dbReference type="FunFam" id="3.30.60.190:FF:000001">
    <property type="entry name" value="box C/D snoRNA protein 1"/>
    <property type="match status" value="1"/>
</dbReference>
<keyword evidence="5 13" id="KW-0863">Zinc-finger</keyword>
<evidence type="ECO:0000259" key="15">
    <source>
        <dbReference type="PROSITE" id="PS51083"/>
    </source>
</evidence>
<dbReference type="GO" id="GO:0005634">
    <property type="term" value="C:nucleus"/>
    <property type="evidence" value="ECO:0007669"/>
    <property type="project" value="TreeGrafter"/>
</dbReference>
<dbReference type="GO" id="GO:0048254">
    <property type="term" value="P:snoRNA localization"/>
    <property type="evidence" value="ECO:0007669"/>
    <property type="project" value="TreeGrafter"/>
</dbReference>
<keyword evidence="6" id="KW-0862">Zinc</keyword>
<evidence type="ECO:0000256" key="14">
    <source>
        <dbReference type="SAM" id="MobiDB-lite"/>
    </source>
</evidence>
<dbReference type="PROSITE" id="PS51083">
    <property type="entry name" value="ZF_HIT"/>
    <property type="match status" value="1"/>
</dbReference>
<feature type="compositionally biased region" description="Basic and acidic residues" evidence="14">
    <location>
        <begin position="197"/>
        <end position="224"/>
    </location>
</feature>
<keyword evidence="1" id="KW-1017">Isopeptide bond</keyword>
<evidence type="ECO:0000256" key="6">
    <source>
        <dbReference type="ARBA" id="ARBA00022833"/>
    </source>
</evidence>
<keyword evidence="17" id="KW-1185">Reference proteome</keyword>
<reference evidence="16 17" key="1">
    <citation type="submission" date="2015-04" db="EMBL/GenBank/DDBJ databases">
        <authorList>
            <person name="Heijne W.H."/>
            <person name="Fedorova N.D."/>
            <person name="Nierman W.C."/>
            <person name="Vollebregt A.W."/>
            <person name="Zhao Z."/>
            <person name="Wu L."/>
            <person name="Kumar M."/>
            <person name="Stam H."/>
            <person name="van den Berg M.A."/>
            <person name="Pel H.J."/>
        </authorList>
    </citation>
    <scope>NUCLEOTIDE SEQUENCE [LARGE SCALE GENOMIC DNA]</scope>
    <source>
        <strain evidence="16 17">CBS 393.64</strain>
    </source>
</reference>
<feature type="region of interest" description="Disordered" evidence="14">
    <location>
        <begin position="368"/>
        <end position="408"/>
    </location>
</feature>
<dbReference type="CDD" id="cd23023">
    <property type="entry name" value="zf-HIT_BCD1"/>
    <property type="match status" value="1"/>
</dbReference>
<sequence>MSESAEEAPLSELCTICHINTPKYRCPRCFTRTCSLICSQRHKKWSQCSGVRDPAAYLRRSELATPAAFDRDFNFITGIERSLERAERDAENRGIPLDHDYICSLDGKGGSKKRKRPPEMVKGEAGFLRGAEAAGVKLMRAPRGMTRNKQNCSRWHPKHKCLSWTVEWIAPSGQRTLRNCLETCSFAEAYDRIYPVPKEEREKQDKARQDSEQGLREETNRDSSAEQQLATELSLTASRDNEEVRQVETGPSREVQGTDAAKNDESKEEDRKAEDATHRGGGLPSTSESSAPGEVLSHRNLYFYLHRPRTATRKTVLIPVSPTALFNTVLRNRTIVEFPTVYVLESSPKELSTKKDSEFLLEEQYLQARKEAGEEEEEEAVEDSSSEDTLDGDEEQENDGHSNGTAAEAAAAANLVNIDEKKVLEVLKQDLLQTDTGTNASTTATSTG</sequence>
<dbReference type="PANTHER" id="PTHR13483:SF11">
    <property type="entry name" value="ZINC FINGER HIT DOMAIN-CONTAINING PROTEIN 3"/>
    <property type="match status" value="1"/>
</dbReference>
<dbReference type="PANTHER" id="PTHR13483">
    <property type="entry name" value="BOX C_D SNORNA PROTEIN 1-RELATED"/>
    <property type="match status" value="1"/>
</dbReference>
<evidence type="ECO:0000256" key="2">
    <source>
        <dbReference type="ARBA" id="ARBA00022517"/>
    </source>
</evidence>
<feature type="compositionally biased region" description="Basic and acidic residues" evidence="14">
    <location>
        <begin position="261"/>
        <end position="278"/>
    </location>
</feature>
<keyword evidence="2" id="KW-0690">Ribosome biogenesis</keyword>
<evidence type="ECO:0000256" key="4">
    <source>
        <dbReference type="ARBA" id="ARBA00022723"/>
    </source>
</evidence>
<feature type="compositionally biased region" description="Polar residues" evidence="14">
    <location>
        <begin position="225"/>
        <end position="238"/>
    </location>
</feature>
<dbReference type="Pfam" id="PF04438">
    <property type="entry name" value="zf-HIT"/>
    <property type="match status" value="1"/>
</dbReference>
<evidence type="ECO:0000256" key="13">
    <source>
        <dbReference type="PROSITE-ProRule" id="PRU00453"/>
    </source>
</evidence>
<evidence type="ECO:0000313" key="16">
    <source>
        <dbReference type="EMBL" id="KKA25682.1"/>
    </source>
</evidence>
<dbReference type="SUPFAM" id="SSF144232">
    <property type="entry name" value="HIT/MYND zinc finger-like"/>
    <property type="match status" value="1"/>
</dbReference>
<keyword evidence="4" id="KW-0479">Metal-binding</keyword>
<organism evidence="16 17">
    <name type="scientific">Rasamsonia emersonii (strain ATCC 16479 / CBS 393.64 / IMI 116815)</name>
    <dbReference type="NCBI Taxonomy" id="1408163"/>
    <lineage>
        <taxon>Eukaryota</taxon>
        <taxon>Fungi</taxon>
        <taxon>Dikarya</taxon>
        <taxon>Ascomycota</taxon>
        <taxon>Pezizomycotina</taxon>
        <taxon>Eurotiomycetes</taxon>
        <taxon>Eurotiomycetidae</taxon>
        <taxon>Eurotiales</taxon>
        <taxon>Trichocomaceae</taxon>
        <taxon>Rasamsonia</taxon>
    </lineage>
</organism>
<feature type="compositionally biased region" description="Acidic residues" evidence="14">
    <location>
        <begin position="373"/>
        <end position="397"/>
    </location>
</feature>
<keyword evidence="7" id="KW-0832">Ubl conjugation</keyword>
<dbReference type="InterPro" id="IPR051639">
    <property type="entry name" value="BCD1"/>
</dbReference>
<proteinExistence type="inferred from homology"/>
<dbReference type="GeneID" id="25312377"/>
<dbReference type="Proteomes" id="UP000053958">
    <property type="component" value="Unassembled WGS sequence"/>
</dbReference>
<evidence type="ECO:0000256" key="3">
    <source>
        <dbReference type="ARBA" id="ARBA00022553"/>
    </source>
</evidence>
<dbReference type="OrthoDB" id="272357at2759"/>
<comment type="similarity">
    <text evidence="9">Belongs to the BCD1 family.</text>
</comment>
<protein>
    <recommendedName>
        <fullName evidence="11">Box C/D snoRNA protein 1</fullName>
    </recommendedName>
    <alternativeName>
        <fullName evidence="12">Zinc finger HIT domain-containing protein 6</fullName>
    </alternativeName>
</protein>
<comment type="caution">
    <text evidence="16">The sequence shown here is derived from an EMBL/GenBank/DDBJ whole genome shotgun (WGS) entry which is preliminary data.</text>
</comment>
<evidence type="ECO:0000256" key="8">
    <source>
        <dbReference type="ARBA" id="ARBA00049598"/>
    </source>
</evidence>
<dbReference type="Gene3D" id="3.30.60.190">
    <property type="match status" value="1"/>
</dbReference>
<comment type="subunit">
    <text evidence="10">Interacts with FBL, SNU13, NOP58, NUFIP1, RUVBL1, RUVBL2 and TAF9. Interacts (via HIT-type zinc finger) with the RUVBL1/RUVBL2 complex in the presence of ADP.</text>
</comment>
<dbReference type="GO" id="GO:0000463">
    <property type="term" value="P:maturation of LSU-rRNA from tricistronic rRNA transcript (SSU-rRNA, 5.8S rRNA, LSU-rRNA)"/>
    <property type="evidence" value="ECO:0007669"/>
    <property type="project" value="TreeGrafter"/>
</dbReference>
<evidence type="ECO:0000256" key="10">
    <source>
        <dbReference type="ARBA" id="ARBA00061949"/>
    </source>
</evidence>